<dbReference type="GO" id="GO:0051028">
    <property type="term" value="P:mRNA transport"/>
    <property type="evidence" value="ECO:0007669"/>
    <property type="project" value="UniProtKB-KW"/>
</dbReference>
<evidence type="ECO:0000256" key="8">
    <source>
        <dbReference type="SAM" id="MobiDB-lite"/>
    </source>
</evidence>
<keyword evidence="10" id="KW-1185">Reference proteome</keyword>
<reference evidence="9" key="1">
    <citation type="journal article" date="2020" name="Stud. Mycol.">
        <title>101 Dothideomycetes genomes: a test case for predicting lifestyles and emergence of pathogens.</title>
        <authorList>
            <person name="Haridas S."/>
            <person name="Albert R."/>
            <person name="Binder M."/>
            <person name="Bloem J."/>
            <person name="Labutti K."/>
            <person name="Salamov A."/>
            <person name="Andreopoulos B."/>
            <person name="Baker S."/>
            <person name="Barry K."/>
            <person name="Bills G."/>
            <person name="Bluhm B."/>
            <person name="Cannon C."/>
            <person name="Castanera R."/>
            <person name="Culley D."/>
            <person name="Daum C."/>
            <person name="Ezra D."/>
            <person name="Gonzalez J."/>
            <person name="Henrissat B."/>
            <person name="Kuo A."/>
            <person name="Liang C."/>
            <person name="Lipzen A."/>
            <person name="Lutzoni F."/>
            <person name="Magnuson J."/>
            <person name="Mondo S."/>
            <person name="Nolan M."/>
            <person name="Ohm R."/>
            <person name="Pangilinan J."/>
            <person name="Park H.-J."/>
            <person name="Ramirez L."/>
            <person name="Alfaro M."/>
            <person name="Sun H."/>
            <person name="Tritt A."/>
            <person name="Yoshinaga Y."/>
            <person name="Zwiers L.-H."/>
            <person name="Turgeon B."/>
            <person name="Goodwin S."/>
            <person name="Spatafora J."/>
            <person name="Crous P."/>
            <person name="Grigoriev I."/>
        </authorList>
    </citation>
    <scope>NUCLEOTIDE SEQUENCE</scope>
    <source>
        <strain evidence="9">ATCC 16933</strain>
    </source>
</reference>
<dbReference type="EMBL" id="MU001676">
    <property type="protein sequence ID" value="KAF2459065.1"/>
    <property type="molecule type" value="Genomic_DNA"/>
</dbReference>
<feature type="compositionally biased region" description="Low complexity" evidence="8">
    <location>
        <begin position="66"/>
        <end position="77"/>
    </location>
</feature>
<evidence type="ECO:0000256" key="1">
    <source>
        <dbReference type="ARBA" id="ARBA00004567"/>
    </source>
</evidence>
<feature type="compositionally biased region" description="Polar residues" evidence="8">
    <location>
        <begin position="89"/>
        <end position="138"/>
    </location>
</feature>
<sequence>MSAFSGGGAGGGGGGVFGGAPSQSGSGGGLLGAAPSSQPGATGGGLFGGASSQSAAGGGLFGGSTGSQNQQQNTGMTSGFGGPSLFGGNAQQTPGQQSSGGIFGNLSQSKPSTAPSLFAPSSQQQQPSLFGATSNIPPSSRPMFAGPLPGAITPGQNQPLQQPVPGVNIDVSQMRSTTRFNDLHSHLQEQIMQIDSLITAQTQAAAQVSAFLPSHGEALKFLPNDADYLTQRVDAVELALDNDSTAIAHQKSTLTSAARDASRVFRAAENLKLPPQFHYHIAGSIASGSPTAGNSAAPRVNAPALEGDDDDDDPLAPVDLIPFFSTCADELRERLRVYESQLSEVGAHMSAIEARVLAETEAALLRAGAQATGADGVEGSKDEQIRVLYAVLRDFEAAILKVAGHVGVAREGVLEVTGMLGGPPPASRLGSGN</sequence>
<proteinExistence type="predicted"/>
<dbReference type="GO" id="GO:0017056">
    <property type="term" value="F:structural constituent of nuclear pore"/>
    <property type="evidence" value="ECO:0007669"/>
    <property type="project" value="InterPro"/>
</dbReference>
<keyword evidence="3" id="KW-0509">mRNA transport</keyword>
<dbReference type="PANTHER" id="PTHR13437:SF2">
    <property type="entry name" value="NUCLEOPORIN P58_P45"/>
    <property type="match status" value="1"/>
</dbReference>
<keyword evidence="6" id="KW-0906">Nuclear pore complex</keyword>
<evidence type="ECO:0000256" key="5">
    <source>
        <dbReference type="ARBA" id="ARBA00023010"/>
    </source>
</evidence>
<feature type="region of interest" description="Disordered" evidence="8">
    <location>
        <begin position="1"/>
        <end position="143"/>
    </location>
</feature>
<evidence type="ECO:0000256" key="3">
    <source>
        <dbReference type="ARBA" id="ARBA00022816"/>
    </source>
</evidence>
<dbReference type="GO" id="GO:0008139">
    <property type="term" value="F:nuclear localization sequence binding"/>
    <property type="evidence" value="ECO:0007669"/>
    <property type="project" value="InterPro"/>
</dbReference>
<dbReference type="AlphaFoldDB" id="A0A6A6P4Y6"/>
<dbReference type="GO" id="GO:0005643">
    <property type="term" value="C:nuclear pore"/>
    <property type="evidence" value="ECO:0007669"/>
    <property type="project" value="UniProtKB-SubCell"/>
</dbReference>
<dbReference type="Proteomes" id="UP000799766">
    <property type="component" value="Unassembled WGS sequence"/>
</dbReference>
<name>A0A6A6P4Y6_9PEZI</name>
<evidence type="ECO:0000256" key="6">
    <source>
        <dbReference type="ARBA" id="ARBA00023132"/>
    </source>
</evidence>
<evidence type="ECO:0000313" key="9">
    <source>
        <dbReference type="EMBL" id="KAF2459065.1"/>
    </source>
</evidence>
<keyword evidence="4" id="KW-0653">Protein transport</keyword>
<feature type="compositionally biased region" description="Gly residues" evidence="8">
    <location>
        <begin position="56"/>
        <end position="65"/>
    </location>
</feature>
<evidence type="ECO:0000256" key="2">
    <source>
        <dbReference type="ARBA" id="ARBA00022448"/>
    </source>
</evidence>
<dbReference type="InterPro" id="IPR024882">
    <property type="entry name" value="NUP58/p45/49"/>
</dbReference>
<accession>A0A6A6P4Y6</accession>
<dbReference type="Pfam" id="PF21121">
    <property type="entry name" value="Nup49_C"/>
    <property type="match status" value="1"/>
</dbReference>
<evidence type="ECO:0008006" key="11">
    <source>
        <dbReference type="Google" id="ProtNLM"/>
    </source>
</evidence>
<dbReference type="GO" id="GO:0015031">
    <property type="term" value="P:protein transport"/>
    <property type="evidence" value="ECO:0007669"/>
    <property type="project" value="UniProtKB-KW"/>
</dbReference>
<evidence type="ECO:0000256" key="7">
    <source>
        <dbReference type="ARBA" id="ARBA00023242"/>
    </source>
</evidence>
<organism evidence="9 10">
    <name type="scientific">Lineolata rhizophorae</name>
    <dbReference type="NCBI Taxonomy" id="578093"/>
    <lineage>
        <taxon>Eukaryota</taxon>
        <taxon>Fungi</taxon>
        <taxon>Dikarya</taxon>
        <taxon>Ascomycota</taxon>
        <taxon>Pezizomycotina</taxon>
        <taxon>Dothideomycetes</taxon>
        <taxon>Dothideomycetes incertae sedis</taxon>
        <taxon>Lineolatales</taxon>
        <taxon>Lineolataceae</taxon>
        <taxon>Lineolata</taxon>
    </lineage>
</organism>
<keyword evidence="5" id="KW-0811">Translocation</keyword>
<evidence type="ECO:0000256" key="4">
    <source>
        <dbReference type="ARBA" id="ARBA00022927"/>
    </source>
</evidence>
<feature type="region of interest" description="Disordered" evidence="8">
    <location>
        <begin position="290"/>
        <end position="311"/>
    </location>
</feature>
<dbReference type="PANTHER" id="PTHR13437">
    <property type="entry name" value="NUCLEOPORIN P58/P45 NUCLEOPORIN-LIKE PROTEIN 1"/>
    <property type="match status" value="1"/>
</dbReference>
<comment type="subcellular location">
    <subcellularLocation>
        <location evidence="1">Nucleus</location>
        <location evidence="1">Nuclear pore complex</location>
    </subcellularLocation>
</comment>
<gene>
    <name evidence="9" type="ORF">BDY21DRAFT_339668</name>
</gene>
<protein>
    <recommendedName>
        <fullName evidence="11">Nucleoporin complex subunit 54-domain-containing protein</fullName>
    </recommendedName>
</protein>
<keyword evidence="2" id="KW-0813">Transport</keyword>
<dbReference type="OrthoDB" id="2538017at2759"/>
<feature type="compositionally biased region" description="Gly residues" evidence="8">
    <location>
        <begin position="1"/>
        <end position="18"/>
    </location>
</feature>
<keyword evidence="7" id="KW-0539">Nucleus</keyword>
<evidence type="ECO:0000313" key="10">
    <source>
        <dbReference type="Proteomes" id="UP000799766"/>
    </source>
</evidence>